<keyword evidence="1" id="KW-0732">Signal</keyword>
<reference evidence="2 3" key="1">
    <citation type="submission" date="2021-03" db="EMBL/GenBank/DDBJ databases">
        <title>Microbacterium pauli sp. nov., isolated from microfiltered milk.</title>
        <authorList>
            <person name="Bellassi P."/>
            <person name="Fontana A."/>
            <person name="Callegari M.L."/>
            <person name="Lorenzo M."/>
            <person name="Cappa F."/>
        </authorList>
    </citation>
    <scope>NUCLEOTIDE SEQUENCE [LARGE SCALE GENOMIC DNA]</scope>
    <source>
        <strain evidence="2 3">DSM 18909</strain>
    </source>
</reference>
<gene>
    <name evidence="2" type="ORF">J0P97_09910</name>
</gene>
<protein>
    <submittedName>
        <fullName evidence="2">Uncharacterized protein</fullName>
    </submittedName>
</protein>
<dbReference type="EMBL" id="JAFLHG010000008">
    <property type="protein sequence ID" value="MBT8798385.1"/>
    <property type="molecule type" value="Genomic_DNA"/>
</dbReference>
<accession>A0ABS5XV35</accession>
<evidence type="ECO:0000256" key="1">
    <source>
        <dbReference type="SAM" id="SignalP"/>
    </source>
</evidence>
<feature type="signal peptide" evidence="1">
    <location>
        <begin position="1"/>
        <end position="18"/>
    </location>
</feature>
<feature type="chain" id="PRO_5045482138" evidence="1">
    <location>
        <begin position="19"/>
        <end position="235"/>
    </location>
</feature>
<evidence type="ECO:0000313" key="2">
    <source>
        <dbReference type="EMBL" id="MBT8798385.1"/>
    </source>
</evidence>
<name>A0ABS5XV35_9MICO</name>
<comment type="caution">
    <text evidence="2">The sequence shown here is derived from an EMBL/GenBank/DDBJ whole genome shotgun (WGS) entry which is preliminary data.</text>
</comment>
<sequence length="235" mass="22818">MIGAGALLLAGCASGSTAGVTPSGSGSAAAPAASGSELELEAGWLDGGRQIGLVTWGSSTCVPMAGDVALQADGSVAVTLQAIDAATVCTADYAPRVTLVPVPEGVDPTKDLDLVVTDANGARGETDLDGVAGLAAGGQTDYAPSAGWAGDDLIAILTWGSSSCAPRVQDVAAADATHVTVTFADLADKACTMDMAPRATLAAVSGLDVDDTGASLTLSGGDAQFATPVTVPIVG</sequence>
<organism evidence="2 3">
    <name type="scientific">Microbacterium flavum</name>
    <dbReference type="NCBI Taxonomy" id="415216"/>
    <lineage>
        <taxon>Bacteria</taxon>
        <taxon>Bacillati</taxon>
        <taxon>Actinomycetota</taxon>
        <taxon>Actinomycetes</taxon>
        <taxon>Micrococcales</taxon>
        <taxon>Microbacteriaceae</taxon>
        <taxon>Microbacterium</taxon>
    </lineage>
</organism>
<proteinExistence type="predicted"/>
<evidence type="ECO:0000313" key="3">
    <source>
        <dbReference type="Proteomes" id="UP000740605"/>
    </source>
</evidence>
<dbReference type="Proteomes" id="UP000740605">
    <property type="component" value="Unassembled WGS sequence"/>
</dbReference>
<keyword evidence="3" id="KW-1185">Reference proteome</keyword>